<evidence type="ECO:0008006" key="8">
    <source>
        <dbReference type="Google" id="ProtNLM"/>
    </source>
</evidence>
<comment type="subcellular location">
    <subcellularLocation>
        <location evidence="1">Membrane</location>
        <topology evidence="1">Multi-pass membrane protein</topology>
    </subcellularLocation>
</comment>
<evidence type="ECO:0000313" key="6">
    <source>
        <dbReference type="EMBL" id="ATG55603.1"/>
    </source>
</evidence>
<dbReference type="EMBL" id="CP023564">
    <property type="protein sequence ID" value="ATG55603.1"/>
    <property type="molecule type" value="Genomic_DNA"/>
</dbReference>
<keyword evidence="2 5" id="KW-0812">Transmembrane</keyword>
<dbReference type="CDD" id="cd16914">
    <property type="entry name" value="EcfT"/>
    <property type="match status" value="1"/>
</dbReference>
<dbReference type="Proteomes" id="UP000217889">
    <property type="component" value="Chromosome"/>
</dbReference>
<keyword evidence="7" id="KW-1185">Reference proteome</keyword>
<feature type="transmembrane region" description="Helical" evidence="5">
    <location>
        <begin position="114"/>
        <end position="136"/>
    </location>
</feature>
<reference evidence="6 7" key="1">
    <citation type="journal article" date="2014" name="Int. J. Syst. Evol. Microbiol.">
        <title>Brachybacterium ginsengisoli sp. nov., isolated from soil of a ginseng field.</title>
        <authorList>
            <person name="Hoang V.A."/>
            <person name="Kim Y.J."/>
            <person name="Nguyen N.L."/>
            <person name="Yang D.C."/>
        </authorList>
    </citation>
    <scope>NUCLEOTIDE SEQUENCE [LARGE SCALE GENOMIC DNA]</scope>
    <source>
        <strain evidence="6 7">DCY80</strain>
    </source>
</reference>
<sequence length="276" mass="30255">MSAPLLGYIDRPGPLHALSGVSKLMLALSVVIGAMTGFDLRYLLAVSAGSLVLWGISRVRLKDLAVVLWLIALFMVLNNIGIFLFAPGYGAELFGTEHVLLDGPWRWDVTAEQLVYQLAVTAKYFAVLPSVLLFVATTRPPEFASSLARIGVPARFAYAVSLALRYIPDVQREFRTISQAQQARGIDTSRGVGLGTRIRNLSSILMPLLLGTFDRIEQVSAAMELRGFGRKRGRTWLVRTPLRGRDAMVITVAAVLFVAPIVLVVVDGGRFWNPFV</sequence>
<dbReference type="OrthoDB" id="6400at2"/>
<evidence type="ECO:0000256" key="2">
    <source>
        <dbReference type="ARBA" id="ARBA00022692"/>
    </source>
</evidence>
<evidence type="ECO:0000313" key="7">
    <source>
        <dbReference type="Proteomes" id="UP000217889"/>
    </source>
</evidence>
<dbReference type="PANTHER" id="PTHR33514:SF1">
    <property type="entry name" value="ABC TRANSPORTER PERMEASE"/>
    <property type="match status" value="1"/>
</dbReference>
<gene>
    <name evidence="6" type="ORF">CFK41_13090</name>
</gene>
<feature type="transmembrane region" description="Helical" evidence="5">
    <location>
        <begin position="24"/>
        <end position="54"/>
    </location>
</feature>
<proteinExistence type="predicted"/>
<dbReference type="AlphaFoldDB" id="A0A291GZH0"/>
<evidence type="ECO:0000256" key="4">
    <source>
        <dbReference type="ARBA" id="ARBA00023136"/>
    </source>
</evidence>
<accession>A0A291GZH0</accession>
<name>A0A291GZH0_9MICO</name>
<dbReference type="InterPro" id="IPR003339">
    <property type="entry name" value="ABC/ECF_trnsptr_transmembrane"/>
</dbReference>
<dbReference type="GO" id="GO:0005886">
    <property type="term" value="C:plasma membrane"/>
    <property type="evidence" value="ECO:0007669"/>
    <property type="project" value="TreeGrafter"/>
</dbReference>
<dbReference type="RefSeq" id="WP_096800063.1">
    <property type="nucleotide sequence ID" value="NZ_CP023564.1"/>
</dbReference>
<evidence type="ECO:0000256" key="5">
    <source>
        <dbReference type="SAM" id="Phobius"/>
    </source>
</evidence>
<dbReference type="KEGG" id="bgg:CFK41_13090"/>
<feature type="transmembrane region" description="Helical" evidence="5">
    <location>
        <begin position="66"/>
        <end position="86"/>
    </location>
</feature>
<organism evidence="6 7">
    <name type="scientific">Brachybacterium ginsengisoli</name>
    <dbReference type="NCBI Taxonomy" id="1331682"/>
    <lineage>
        <taxon>Bacteria</taxon>
        <taxon>Bacillati</taxon>
        <taxon>Actinomycetota</taxon>
        <taxon>Actinomycetes</taxon>
        <taxon>Micrococcales</taxon>
        <taxon>Dermabacteraceae</taxon>
        <taxon>Brachybacterium</taxon>
    </lineage>
</organism>
<evidence type="ECO:0000256" key="1">
    <source>
        <dbReference type="ARBA" id="ARBA00004141"/>
    </source>
</evidence>
<evidence type="ECO:0000256" key="3">
    <source>
        <dbReference type="ARBA" id="ARBA00022989"/>
    </source>
</evidence>
<keyword evidence="4 5" id="KW-0472">Membrane</keyword>
<protein>
    <recommendedName>
        <fullName evidence="8">Cobalt ABC transporter permease</fullName>
    </recommendedName>
</protein>
<dbReference type="PANTHER" id="PTHR33514">
    <property type="entry name" value="PROTEIN ABCI12, CHLOROPLASTIC"/>
    <property type="match status" value="1"/>
</dbReference>
<feature type="transmembrane region" description="Helical" evidence="5">
    <location>
        <begin position="247"/>
        <end position="266"/>
    </location>
</feature>
<dbReference type="Pfam" id="PF02361">
    <property type="entry name" value="CbiQ"/>
    <property type="match status" value="1"/>
</dbReference>
<keyword evidence="3 5" id="KW-1133">Transmembrane helix</keyword>